<comment type="caution">
    <text evidence="1">The sequence shown here is derived from an EMBL/GenBank/DDBJ whole genome shotgun (WGS) entry which is preliminary data.</text>
</comment>
<organism evidence="1">
    <name type="scientific">marine sediment metagenome</name>
    <dbReference type="NCBI Taxonomy" id="412755"/>
    <lineage>
        <taxon>unclassified sequences</taxon>
        <taxon>metagenomes</taxon>
        <taxon>ecological metagenomes</taxon>
    </lineage>
</organism>
<protein>
    <submittedName>
        <fullName evidence="1">Uncharacterized protein</fullName>
    </submittedName>
</protein>
<reference evidence="1" key="1">
    <citation type="journal article" date="2015" name="Nature">
        <title>Complex archaea that bridge the gap between prokaryotes and eukaryotes.</title>
        <authorList>
            <person name="Spang A."/>
            <person name="Saw J.H."/>
            <person name="Jorgensen S.L."/>
            <person name="Zaremba-Niedzwiedzka K."/>
            <person name="Martijn J."/>
            <person name="Lind A.E."/>
            <person name="van Eijk R."/>
            <person name="Schleper C."/>
            <person name="Guy L."/>
            <person name="Ettema T.J."/>
        </authorList>
    </citation>
    <scope>NUCLEOTIDE SEQUENCE</scope>
</reference>
<name>A0A0F9H768_9ZZZZ</name>
<evidence type="ECO:0000313" key="1">
    <source>
        <dbReference type="EMBL" id="KKL71117.1"/>
    </source>
</evidence>
<accession>A0A0F9H768</accession>
<dbReference type="AlphaFoldDB" id="A0A0F9H768"/>
<sequence length="23" mass="2684">MGVFNRGQDINRDIAMVKRINHV</sequence>
<proteinExistence type="predicted"/>
<feature type="non-terminal residue" evidence="1">
    <location>
        <position position="23"/>
    </location>
</feature>
<gene>
    <name evidence="1" type="ORF">LCGC14_2098100</name>
</gene>
<dbReference type="EMBL" id="LAZR01025684">
    <property type="protein sequence ID" value="KKL71117.1"/>
    <property type="molecule type" value="Genomic_DNA"/>
</dbReference>